<dbReference type="InterPro" id="IPR029067">
    <property type="entry name" value="CDC48_domain_2-like_sf"/>
</dbReference>
<keyword evidence="9" id="KW-0472">Membrane</keyword>
<organism evidence="15 16">
    <name type="scientific">Rhodotorula graminis (strain WP1)</name>
    <dbReference type="NCBI Taxonomy" id="578459"/>
    <lineage>
        <taxon>Eukaryota</taxon>
        <taxon>Fungi</taxon>
        <taxon>Dikarya</taxon>
        <taxon>Basidiomycota</taxon>
        <taxon>Pucciniomycotina</taxon>
        <taxon>Microbotryomycetes</taxon>
        <taxon>Sporidiobolales</taxon>
        <taxon>Sporidiobolaceae</taxon>
        <taxon>Rhodotorula</taxon>
    </lineage>
</organism>
<comment type="similarity">
    <text evidence="2">Belongs to the AAA ATPase family.</text>
</comment>
<reference evidence="15 16" key="1">
    <citation type="journal article" date="2015" name="Front. Microbiol.">
        <title>Genome sequence of the plant growth promoting endophytic yeast Rhodotorula graminis WP1.</title>
        <authorList>
            <person name="Firrincieli A."/>
            <person name="Otillar R."/>
            <person name="Salamov A."/>
            <person name="Schmutz J."/>
            <person name="Khan Z."/>
            <person name="Redman R.S."/>
            <person name="Fleck N.D."/>
            <person name="Lindquist E."/>
            <person name="Grigoriev I.V."/>
            <person name="Doty S.L."/>
        </authorList>
    </citation>
    <scope>NUCLEOTIDE SEQUENCE [LARGE SCALE GENOMIC DNA]</scope>
    <source>
        <strain evidence="15 16">WP1</strain>
    </source>
</reference>
<keyword evidence="4" id="KW-0962">Peroxisome biogenesis</keyword>
<feature type="compositionally biased region" description="Low complexity" evidence="13">
    <location>
        <begin position="216"/>
        <end position="234"/>
    </location>
</feature>
<feature type="domain" description="AAA+ ATPase" evidence="14">
    <location>
        <begin position="553"/>
        <end position="696"/>
    </location>
</feature>
<feature type="compositionally biased region" description="Polar residues" evidence="13">
    <location>
        <begin position="479"/>
        <end position="488"/>
    </location>
</feature>
<dbReference type="EMBL" id="KQ474073">
    <property type="protein sequence ID" value="KPV78238.1"/>
    <property type="molecule type" value="Genomic_DNA"/>
</dbReference>
<feature type="compositionally biased region" description="Low complexity" evidence="13">
    <location>
        <begin position="489"/>
        <end position="507"/>
    </location>
</feature>
<evidence type="ECO:0000313" key="15">
    <source>
        <dbReference type="EMBL" id="KPV78238.1"/>
    </source>
</evidence>
<feature type="region of interest" description="Disordered" evidence="13">
    <location>
        <begin position="754"/>
        <end position="778"/>
    </location>
</feature>
<dbReference type="AlphaFoldDB" id="A0A194SBX9"/>
<evidence type="ECO:0000256" key="8">
    <source>
        <dbReference type="ARBA" id="ARBA00022927"/>
    </source>
</evidence>
<evidence type="ECO:0000259" key="14">
    <source>
        <dbReference type="SMART" id="SM00382"/>
    </source>
</evidence>
<dbReference type="InterPro" id="IPR027417">
    <property type="entry name" value="P-loop_NTPase"/>
</dbReference>
<dbReference type="Pfam" id="PF00004">
    <property type="entry name" value="AAA"/>
    <property type="match status" value="2"/>
</dbReference>
<feature type="compositionally biased region" description="Low complexity" evidence="13">
    <location>
        <begin position="256"/>
        <end position="281"/>
    </location>
</feature>
<dbReference type="SMART" id="SM00382">
    <property type="entry name" value="AAA"/>
    <property type="match status" value="2"/>
</dbReference>
<feature type="compositionally biased region" description="Low complexity" evidence="13">
    <location>
        <begin position="465"/>
        <end position="475"/>
    </location>
</feature>
<sequence length="1179" mass="120669">MGRTAAVHLVPLRNCLCNLPLSLHAPLSTRAVAPQSLAVQLTFKPRPTPDVPNPQTVTLCVGWTGLPAQPALVNLSHHHHHRGAQAPPPNDRIELDPHFATMLHPQLVEGTTVSIELLRDLPHATQVNVTPLTPDDWEVLETNAEFVEMYLLNQVRACAEGMTVGCWVGSTLVRFAVDSTLPSASPAVLLTTSTELVVAPKARHAPPSSTKTHDLSSTSTASAAAGHLAPTSAAQAEWERARRTLLRLLPPAFSCPTTTTLTTTTTSPSLSPTSPSPTTTAPTPPDTPVELVVHPSLARTLRRAFPGLGGRASVVHWARPGAGAGSGSGAGAGGAAGAGSGAGTGTGARGEEGEGAASEGAGAAGGAGAAAGGAGGGGPSAPLDVVVVECERVPPGHAWADERVRGELLGSGAGAGSGAAGGGGGGAAAAARGGAYELVRLGAPLSAQVKKARAAAKEREQEGKSAPGSPAGSSRRSLHQQLDSAANGPSTTTTATATATASPAAAPAAPPQLAGIDRPLSALTAHVVHSLSARALGGASSGAGGGGGGAAGAVPGVLVTGASGAGKTALVREAARRMAVDERALCHTIYVDCAQHADARLPALKARFKDWLDEACWAAPSVLVLDNLDRLIGAEVEHADSFPTVHLAHTFLSLAQAALAARPVVLVATAQGTTTLHPLLQSTHLLGETVPLRGPDKTARRDIVNVLVKAKTSTSDLVAPRLNCASIAAITEGYLPADLRDLVDRAVQQAAIRSLSSPSSSSTSTTTTTSPSSASDAPPLVLTADDFTSAQQGFVPLSLRDVKLQKSDVAWADIGGLHDARKTLRETLEWPTKYGAIFAGCPLRLRSGLLLYGFPGCGKTLLASAVAKECGLNFISVKGPEILNKYIGASEKSVRDLFDRAQAAKPCVLFFDEFDSIAPKRGHDSTGVTDRVVNQMLTQMDGAEGLDGVYVLAATSRPDLIDPALLRPGRLDKSILCDMPSRTDRLEILRSAAQKVHLAPGVTLDAYASQTAGYSGADLQALVYNAHLDAVHAGLNAATEAAQGEGAGAGVAGGNEDEDEVRYVNLGGGEEGSKVLSRAEQASVNKRLEAIVATLKEAQRSSTKAKKAAAAPASPASRAPTYIEEAHLRKALEGTRPSVPADELVRLRKIYNEFVSGRSANGLPSGEASDEVGGRASLM</sequence>
<feature type="compositionally biased region" description="Low complexity" evidence="13">
    <location>
        <begin position="756"/>
        <end position="773"/>
    </location>
</feature>
<comment type="subcellular location">
    <subcellularLocation>
        <location evidence="1">Membrane</location>
    </subcellularLocation>
</comment>
<keyword evidence="8" id="KW-0653">Protein transport</keyword>
<comment type="catalytic activity">
    <reaction evidence="12">
        <text>ATP + H2O = ADP + phosphate + H(+)</text>
        <dbReference type="Rhea" id="RHEA:13065"/>
        <dbReference type="ChEBI" id="CHEBI:15377"/>
        <dbReference type="ChEBI" id="CHEBI:15378"/>
        <dbReference type="ChEBI" id="CHEBI:30616"/>
        <dbReference type="ChEBI" id="CHEBI:43474"/>
        <dbReference type="ChEBI" id="CHEBI:456216"/>
    </reaction>
    <physiologicalReaction direction="left-to-right" evidence="12">
        <dbReference type="Rhea" id="RHEA:13066"/>
    </physiologicalReaction>
</comment>
<evidence type="ECO:0000256" key="3">
    <source>
        <dbReference type="ARBA" id="ARBA00022448"/>
    </source>
</evidence>
<dbReference type="Gene3D" id="1.10.8.60">
    <property type="match status" value="2"/>
</dbReference>
<feature type="compositionally biased region" description="Gly residues" evidence="13">
    <location>
        <begin position="362"/>
        <end position="378"/>
    </location>
</feature>
<evidence type="ECO:0000256" key="11">
    <source>
        <dbReference type="ARBA" id="ARBA00034532"/>
    </source>
</evidence>
<evidence type="ECO:0000256" key="1">
    <source>
        <dbReference type="ARBA" id="ARBA00004370"/>
    </source>
</evidence>
<dbReference type="InterPro" id="IPR003960">
    <property type="entry name" value="ATPase_AAA_CS"/>
</dbReference>
<evidence type="ECO:0000256" key="2">
    <source>
        <dbReference type="ARBA" id="ARBA00006914"/>
    </source>
</evidence>
<evidence type="ECO:0000256" key="10">
    <source>
        <dbReference type="ARBA" id="ARBA00032509"/>
    </source>
</evidence>
<evidence type="ECO:0000256" key="12">
    <source>
        <dbReference type="ARBA" id="ARBA00048778"/>
    </source>
</evidence>
<feature type="domain" description="AAA+ ATPase" evidence="14">
    <location>
        <begin position="845"/>
        <end position="980"/>
    </location>
</feature>
<evidence type="ECO:0000256" key="13">
    <source>
        <dbReference type="SAM" id="MobiDB-lite"/>
    </source>
</evidence>
<dbReference type="InterPro" id="IPR041569">
    <property type="entry name" value="AAA_lid_3"/>
</dbReference>
<dbReference type="Pfam" id="PF17862">
    <property type="entry name" value="AAA_lid_3"/>
    <property type="match status" value="1"/>
</dbReference>
<evidence type="ECO:0000256" key="9">
    <source>
        <dbReference type="ARBA" id="ARBA00023136"/>
    </source>
</evidence>
<keyword evidence="5" id="KW-0547">Nucleotide-binding</keyword>
<dbReference type="Gene3D" id="3.10.330.10">
    <property type="match status" value="1"/>
</dbReference>
<dbReference type="SUPFAM" id="SSF52540">
    <property type="entry name" value="P-loop containing nucleoside triphosphate hydrolases"/>
    <property type="match status" value="2"/>
</dbReference>
<feature type="region of interest" description="Disordered" evidence="13">
    <location>
        <begin position="323"/>
        <end position="378"/>
    </location>
</feature>
<feature type="region of interest" description="Disordered" evidence="13">
    <location>
        <begin position="256"/>
        <end position="290"/>
    </location>
</feature>
<keyword evidence="3" id="KW-0813">Transport</keyword>
<dbReference type="RefSeq" id="XP_018274287.1">
    <property type="nucleotide sequence ID" value="XM_018415468.1"/>
</dbReference>
<feature type="region of interest" description="Disordered" evidence="13">
    <location>
        <begin position="200"/>
        <end position="236"/>
    </location>
</feature>
<dbReference type="OrthoDB" id="2187at2759"/>
<dbReference type="SUPFAM" id="SSF54585">
    <property type="entry name" value="Cdc48 domain 2-like"/>
    <property type="match status" value="1"/>
</dbReference>
<feature type="region of interest" description="Disordered" evidence="13">
    <location>
        <begin position="1158"/>
        <end position="1179"/>
    </location>
</feature>
<evidence type="ECO:0000256" key="4">
    <source>
        <dbReference type="ARBA" id="ARBA00022593"/>
    </source>
</evidence>
<feature type="compositionally biased region" description="Gly residues" evidence="13">
    <location>
        <begin position="323"/>
        <end position="348"/>
    </location>
</feature>
<evidence type="ECO:0000256" key="5">
    <source>
        <dbReference type="ARBA" id="ARBA00022741"/>
    </source>
</evidence>
<dbReference type="GO" id="GO:0005778">
    <property type="term" value="C:peroxisomal membrane"/>
    <property type="evidence" value="ECO:0007669"/>
    <property type="project" value="TreeGrafter"/>
</dbReference>
<dbReference type="GO" id="GO:0005524">
    <property type="term" value="F:ATP binding"/>
    <property type="evidence" value="ECO:0007669"/>
    <property type="project" value="UniProtKB-KW"/>
</dbReference>
<dbReference type="PANTHER" id="PTHR23077">
    <property type="entry name" value="AAA-FAMILY ATPASE"/>
    <property type="match status" value="1"/>
</dbReference>
<dbReference type="Pfam" id="PF09262">
    <property type="entry name" value="PEX-1N"/>
    <property type="match status" value="1"/>
</dbReference>
<dbReference type="GeneID" id="28975916"/>
<proteinExistence type="inferred from homology"/>
<dbReference type="GO" id="GO:0016887">
    <property type="term" value="F:ATP hydrolysis activity"/>
    <property type="evidence" value="ECO:0007669"/>
    <property type="project" value="InterPro"/>
</dbReference>
<dbReference type="InterPro" id="IPR003593">
    <property type="entry name" value="AAA+_ATPase"/>
</dbReference>
<dbReference type="PROSITE" id="PS00674">
    <property type="entry name" value="AAA"/>
    <property type="match status" value="1"/>
</dbReference>
<dbReference type="Gene3D" id="3.40.50.300">
    <property type="entry name" value="P-loop containing nucleotide triphosphate hydrolases"/>
    <property type="match status" value="2"/>
</dbReference>
<dbReference type="CDD" id="cd19526">
    <property type="entry name" value="RecA-like_PEX1_r2"/>
    <property type="match status" value="1"/>
</dbReference>
<dbReference type="PANTHER" id="PTHR23077:SF12">
    <property type="entry name" value="PEROXISOMAL ATPASE PEX1"/>
    <property type="match status" value="1"/>
</dbReference>
<dbReference type="GO" id="GO:0016558">
    <property type="term" value="P:protein import into peroxisome matrix"/>
    <property type="evidence" value="ECO:0007669"/>
    <property type="project" value="TreeGrafter"/>
</dbReference>
<dbReference type="FunFam" id="3.40.50.300:FF:000149">
    <property type="entry name" value="Nuclear valosin-containing protein-like"/>
    <property type="match status" value="1"/>
</dbReference>
<protein>
    <recommendedName>
        <fullName evidence="11">Peroxisomal ATPase PEX1</fullName>
    </recommendedName>
    <alternativeName>
        <fullName evidence="10">Peroxin-1</fullName>
    </alternativeName>
</protein>
<dbReference type="InterPro" id="IPR003959">
    <property type="entry name" value="ATPase_AAA_core"/>
</dbReference>
<feature type="region of interest" description="Disordered" evidence="13">
    <location>
        <begin position="450"/>
        <end position="513"/>
    </location>
</feature>
<dbReference type="Proteomes" id="UP000053890">
    <property type="component" value="Unassembled WGS sequence"/>
</dbReference>
<evidence type="ECO:0000256" key="6">
    <source>
        <dbReference type="ARBA" id="ARBA00022801"/>
    </source>
</evidence>
<keyword evidence="16" id="KW-1185">Reference proteome</keyword>
<name>A0A194SBX9_RHOGW</name>
<accession>A0A194SBX9</accession>
<dbReference type="InterPro" id="IPR050168">
    <property type="entry name" value="AAA_ATPase_domain"/>
</dbReference>
<keyword evidence="6" id="KW-0378">Hydrolase</keyword>
<evidence type="ECO:0000313" key="16">
    <source>
        <dbReference type="Proteomes" id="UP000053890"/>
    </source>
</evidence>
<gene>
    <name evidence="15" type="ORF">RHOBADRAFT_50729</name>
</gene>
<dbReference type="STRING" id="578459.A0A194SBX9"/>
<evidence type="ECO:0000256" key="7">
    <source>
        <dbReference type="ARBA" id="ARBA00022840"/>
    </source>
</evidence>
<dbReference type="GO" id="GO:0005829">
    <property type="term" value="C:cytosol"/>
    <property type="evidence" value="ECO:0007669"/>
    <property type="project" value="TreeGrafter"/>
</dbReference>
<dbReference type="OMA" id="WEILSLH"/>
<keyword evidence="7" id="KW-0067">ATP-binding</keyword>
<dbReference type="InterPro" id="IPR015342">
    <property type="entry name" value="PEX1-N_C-lobe"/>
</dbReference>